<proteinExistence type="predicted"/>
<evidence type="ECO:0000313" key="1">
    <source>
        <dbReference type="EMBL" id="DAB37552.1"/>
    </source>
</evidence>
<gene>
    <name evidence="1" type="ORF">CFH83_10610</name>
</gene>
<evidence type="ECO:0000313" key="2">
    <source>
        <dbReference type="Proteomes" id="UP000228859"/>
    </source>
</evidence>
<reference evidence="1 2" key="1">
    <citation type="journal article" date="2017" name="Front. Microbiol.">
        <title>Comparative Genomic Analysis of the Class Epsilonproteobacteria and Proposed Reclassification to Epsilonbacteraeota (phyl. nov.).</title>
        <authorList>
            <person name="Waite D.W."/>
            <person name="Vanwonterghem I."/>
            <person name="Rinke C."/>
            <person name="Parks D.H."/>
            <person name="Zhang Y."/>
            <person name="Takai K."/>
            <person name="Sievert S.M."/>
            <person name="Simon J."/>
            <person name="Campbell B.J."/>
            <person name="Hanson T.E."/>
            <person name="Woyke T."/>
            <person name="Klotz M.G."/>
            <person name="Hugenholtz P."/>
        </authorList>
    </citation>
    <scope>NUCLEOTIDE SEQUENCE [LARGE SCALE GENOMIC DNA]</scope>
    <source>
        <strain evidence="1">UBA12443</strain>
    </source>
</reference>
<name>A0A2D3W880_9BACT</name>
<dbReference type="RefSeq" id="WP_303663193.1">
    <property type="nucleotide sequence ID" value="NZ_DLUI01000152.1"/>
</dbReference>
<protein>
    <submittedName>
        <fullName evidence="1">Uncharacterized protein</fullName>
    </submittedName>
</protein>
<sequence>MTNIIMENGPILSSDIINIAISSNPSLSQEAARKRLSRIDGNIYKLKGFFTDRQILFYSKAIYPSDKYYSGLKNALKEAGKQYYTIIQSLEFHSGYMKKNELASYSINTVLPLTGHVTFDSALEKLQQIRLVSIVDDYVVLFEGISDGINNLHRSKGIEIAKNFLLTQFNEWSRNIGLVSFNSAKYYSEFGKYQFNFVASSYIGTLPKKTVKKTVVPGFVVADCLVYNTINEKQIEFLINKVSALKAQKNIANFIPFLIVDSMDTQALNKLKSNGIVIAFVHELFGSNYKDLLHSLINLITNAGAILKNNPDEYLNIVSSLNKLVEGKTNNLRGDLFELAVGYYQGRICQSIDIGKSILTEEGMREIDVFGVTNDKIFVCECKGYNHKVTKEEIEKWLGKNIPIIRKWLLAQEVYSHKKLIFEFWSTGGFTDDALSLLSERKANTTKYSIEYYDLDQIIKKSKEAGSKKFTAIIQEYYIKEI</sequence>
<comment type="caution">
    <text evidence="1">The sequence shown here is derived from an EMBL/GenBank/DDBJ whole genome shotgun (WGS) entry which is preliminary data.</text>
</comment>
<organism evidence="1 2">
    <name type="scientific">Sulfuricurvum kujiense</name>
    <dbReference type="NCBI Taxonomy" id="148813"/>
    <lineage>
        <taxon>Bacteria</taxon>
        <taxon>Pseudomonadati</taxon>
        <taxon>Campylobacterota</taxon>
        <taxon>Epsilonproteobacteria</taxon>
        <taxon>Campylobacterales</taxon>
        <taxon>Sulfurimonadaceae</taxon>
        <taxon>Sulfuricurvum</taxon>
    </lineage>
</organism>
<dbReference type="InterPro" id="IPR011335">
    <property type="entry name" value="Restrct_endonuc-II-like"/>
</dbReference>
<dbReference type="AlphaFoldDB" id="A0A2D3W880"/>
<dbReference type="Proteomes" id="UP000228859">
    <property type="component" value="Unassembled WGS sequence"/>
</dbReference>
<accession>A0A2D3W880</accession>
<dbReference type="SUPFAM" id="SSF52980">
    <property type="entry name" value="Restriction endonuclease-like"/>
    <property type="match status" value="1"/>
</dbReference>
<dbReference type="EMBL" id="DLUI01000152">
    <property type="protein sequence ID" value="DAB37552.1"/>
    <property type="molecule type" value="Genomic_DNA"/>
</dbReference>